<dbReference type="Proteomes" id="UP000188318">
    <property type="component" value="Unassembled WGS sequence"/>
</dbReference>
<keyword evidence="3 7" id="KW-1133">Transmembrane helix</keyword>
<feature type="region of interest" description="Disordered" evidence="6">
    <location>
        <begin position="292"/>
        <end position="318"/>
    </location>
</feature>
<feature type="transmembrane region" description="Helical" evidence="7">
    <location>
        <begin position="200"/>
        <end position="221"/>
    </location>
</feature>
<feature type="transmembrane region" description="Helical" evidence="7">
    <location>
        <begin position="82"/>
        <end position="102"/>
    </location>
</feature>
<feature type="transmembrane region" description="Helical" evidence="7">
    <location>
        <begin position="12"/>
        <end position="32"/>
    </location>
</feature>
<dbReference type="OMA" id="YCRIFPT"/>
<sequence>MGGPGSWQHCNHATSISITVLGAFFVGLRFLSRHLGKVPPGAEDVFILVALVNLFVIFAINIEMVKHGLGLHQSIVSNADTVIINKLLLCMECFYCTSIVFVKTSILIMYHRIYIDRATRIGAYILDFVTISWAFSIILACVFQCTPVARTWDKSIPGHCINLKGSFIGNAVPNIATDIAILTLPVSRVWRIQASLSERLSIIGIFLLGTFVIFASIYRFVTLFGVDFEDMTYTLARTNAWCVVEVSSGILSACLPTLGPLVRTLFPGLLRSSPSTSEHVFRRQDNCAIPNPASTSWNHTKTNDHVRSNKIDLEPGTDEYTLNQNKVQEGISGHIISLHSPSQEV</sequence>
<protein>
    <recommendedName>
        <fullName evidence="8">Rhodopsin domain-containing protein</fullName>
    </recommendedName>
</protein>
<dbReference type="PANTHER" id="PTHR33048:SF151">
    <property type="entry name" value="INTEGRAL MEMBRANE PROTEIN"/>
    <property type="match status" value="1"/>
</dbReference>
<comment type="subcellular location">
    <subcellularLocation>
        <location evidence="1">Membrane</location>
        <topology evidence="1">Multi-pass membrane protein</topology>
    </subcellularLocation>
</comment>
<dbReference type="PANTHER" id="PTHR33048">
    <property type="entry name" value="PTH11-LIKE INTEGRAL MEMBRANE PROTEIN (AFU_ORTHOLOGUE AFUA_5G11245)"/>
    <property type="match status" value="1"/>
</dbReference>
<evidence type="ECO:0000256" key="7">
    <source>
        <dbReference type="SAM" id="Phobius"/>
    </source>
</evidence>
<feature type="transmembrane region" description="Helical" evidence="7">
    <location>
        <begin position="123"/>
        <end position="149"/>
    </location>
</feature>
<feature type="transmembrane region" description="Helical" evidence="7">
    <location>
        <begin position="44"/>
        <end position="62"/>
    </location>
</feature>
<keyword evidence="10" id="KW-1185">Reference proteome</keyword>
<dbReference type="EMBL" id="KV907493">
    <property type="protein sequence ID" value="OOG00868.1"/>
    <property type="molecule type" value="Genomic_DNA"/>
</dbReference>
<evidence type="ECO:0000256" key="3">
    <source>
        <dbReference type="ARBA" id="ARBA00022989"/>
    </source>
</evidence>
<proteinExistence type="inferred from homology"/>
<dbReference type="VEuPathDB" id="FungiDB:ASPCADRAFT_627"/>
<evidence type="ECO:0000313" key="10">
    <source>
        <dbReference type="Proteomes" id="UP000188318"/>
    </source>
</evidence>
<evidence type="ECO:0000256" key="4">
    <source>
        <dbReference type="ARBA" id="ARBA00023136"/>
    </source>
</evidence>
<keyword evidence="4 7" id="KW-0472">Membrane</keyword>
<dbReference type="InterPro" id="IPR052337">
    <property type="entry name" value="SAT4-like"/>
</dbReference>
<evidence type="ECO:0000259" key="8">
    <source>
        <dbReference type="Pfam" id="PF20684"/>
    </source>
</evidence>
<dbReference type="AlphaFoldDB" id="A0A1R3S2E2"/>
<gene>
    <name evidence="9" type="ORF">ASPCADRAFT_627</name>
</gene>
<feature type="domain" description="Rhodopsin" evidence="8">
    <location>
        <begin position="28"/>
        <end position="263"/>
    </location>
</feature>
<evidence type="ECO:0000256" key="2">
    <source>
        <dbReference type="ARBA" id="ARBA00022692"/>
    </source>
</evidence>
<dbReference type="Pfam" id="PF20684">
    <property type="entry name" value="Fung_rhodopsin"/>
    <property type="match status" value="1"/>
</dbReference>
<evidence type="ECO:0000256" key="6">
    <source>
        <dbReference type="SAM" id="MobiDB-lite"/>
    </source>
</evidence>
<evidence type="ECO:0000256" key="1">
    <source>
        <dbReference type="ARBA" id="ARBA00004141"/>
    </source>
</evidence>
<name>A0A1R3S2E2_ASPC5</name>
<accession>A0A1R3S2E2</accession>
<dbReference type="GO" id="GO:0016020">
    <property type="term" value="C:membrane"/>
    <property type="evidence" value="ECO:0007669"/>
    <property type="project" value="UniProtKB-SubCell"/>
</dbReference>
<dbReference type="OrthoDB" id="10017208at2759"/>
<dbReference type="STRING" id="602072.A0A1R3S2E2"/>
<organism evidence="9 10">
    <name type="scientific">Aspergillus carbonarius (strain ITEM 5010)</name>
    <dbReference type="NCBI Taxonomy" id="602072"/>
    <lineage>
        <taxon>Eukaryota</taxon>
        <taxon>Fungi</taxon>
        <taxon>Dikarya</taxon>
        <taxon>Ascomycota</taxon>
        <taxon>Pezizomycotina</taxon>
        <taxon>Eurotiomycetes</taxon>
        <taxon>Eurotiomycetidae</taxon>
        <taxon>Eurotiales</taxon>
        <taxon>Aspergillaceae</taxon>
        <taxon>Aspergillus</taxon>
        <taxon>Aspergillus subgen. Circumdati</taxon>
    </lineage>
</organism>
<feature type="compositionally biased region" description="Basic and acidic residues" evidence="6">
    <location>
        <begin position="301"/>
        <end position="313"/>
    </location>
</feature>
<keyword evidence="2 7" id="KW-0812">Transmembrane</keyword>
<evidence type="ECO:0000313" key="9">
    <source>
        <dbReference type="EMBL" id="OOG00868.1"/>
    </source>
</evidence>
<dbReference type="InterPro" id="IPR049326">
    <property type="entry name" value="Rhodopsin_dom_fungi"/>
</dbReference>
<comment type="similarity">
    <text evidence="5">Belongs to the SAT4 family.</text>
</comment>
<evidence type="ECO:0000256" key="5">
    <source>
        <dbReference type="ARBA" id="ARBA00038359"/>
    </source>
</evidence>
<reference evidence="10" key="1">
    <citation type="journal article" date="2017" name="Genome Biol.">
        <title>Comparative genomics reveals high biological diversity and specific adaptations in the industrially and medically important fungal genus Aspergillus.</title>
        <authorList>
            <person name="de Vries R.P."/>
            <person name="Riley R."/>
            <person name="Wiebenga A."/>
            <person name="Aguilar-Osorio G."/>
            <person name="Amillis S."/>
            <person name="Uchima C.A."/>
            <person name="Anderluh G."/>
            <person name="Asadollahi M."/>
            <person name="Askin M."/>
            <person name="Barry K."/>
            <person name="Battaglia E."/>
            <person name="Bayram O."/>
            <person name="Benocci T."/>
            <person name="Braus-Stromeyer S.A."/>
            <person name="Caldana C."/>
            <person name="Canovas D."/>
            <person name="Cerqueira G.C."/>
            <person name="Chen F."/>
            <person name="Chen W."/>
            <person name="Choi C."/>
            <person name="Clum A."/>
            <person name="Dos Santos R.A."/>
            <person name="Damasio A.R."/>
            <person name="Diallinas G."/>
            <person name="Emri T."/>
            <person name="Fekete E."/>
            <person name="Flipphi M."/>
            <person name="Freyberg S."/>
            <person name="Gallo A."/>
            <person name="Gournas C."/>
            <person name="Habgood R."/>
            <person name="Hainaut M."/>
            <person name="Harispe M.L."/>
            <person name="Henrissat B."/>
            <person name="Hilden K.S."/>
            <person name="Hope R."/>
            <person name="Hossain A."/>
            <person name="Karabika E."/>
            <person name="Karaffa L."/>
            <person name="Karanyi Z."/>
            <person name="Krasevec N."/>
            <person name="Kuo A."/>
            <person name="Kusch H."/>
            <person name="LaButti K."/>
            <person name="Lagendijk E.L."/>
            <person name="Lapidus A."/>
            <person name="Levasseur A."/>
            <person name="Lindquist E."/>
            <person name="Lipzen A."/>
            <person name="Logrieco A.F."/>
            <person name="MacCabe A."/>
            <person name="Maekelae M.R."/>
            <person name="Malavazi I."/>
            <person name="Melin P."/>
            <person name="Meyer V."/>
            <person name="Mielnichuk N."/>
            <person name="Miskei M."/>
            <person name="Molnar A.P."/>
            <person name="Mule G."/>
            <person name="Ngan C.Y."/>
            <person name="Orejas M."/>
            <person name="Orosz E."/>
            <person name="Ouedraogo J.P."/>
            <person name="Overkamp K.M."/>
            <person name="Park H.-S."/>
            <person name="Perrone G."/>
            <person name="Piumi F."/>
            <person name="Punt P.J."/>
            <person name="Ram A.F."/>
            <person name="Ramon A."/>
            <person name="Rauscher S."/>
            <person name="Record E."/>
            <person name="Riano-Pachon D.M."/>
            <person name="Robert V."/>
            <person name="Roehrig J."/>
            <person name="Ruller R."/>
            <person name="Salamov A."/>
            <person name="Salih N.S."/>
            <person name="Samson R.A."/>
            <person name="Sandor E."/>
            <person name="Sanguinetti M."/>
            <person name="Schuetze T."/>
            <person name="Sepcic K."/>
            <person name="Shelest E."/>
            <person name="Sherlock G."/>
            <person name="Sophianopoulou V."/>
            <person name="Squina F.M."/>
            <person name="Sun H."/>
            <person name="Susca A."/>
            <person name="Todd R.B."/>
            <person name="Tsang A."/>
            <person name="Unkles S.E."/>
            <person name="van de Wiele N."/>
            <person name="van Rossen-Uffink D."/>
            <person name="Oliveira J.V."/>
            <person name="Vesth T.C."/>
            <person name="Visser J."/>
            <person name="Yu J.-H."/>
            <person name="Zhou M."/>
            <person name="Andersen M.R."/>
            <person name="Archer D.B."/>
            <person name="Baker S.E."/>
            <person name="Benoit I."/>
            <person name="Brakhage A.A."/>
            <person name="Braus G.H."/>
            <person name="Fischer R."/>
            <person name="Frisvad J.C."/>
            <person name="Goldman G.H."/>
            <person name="Houbraken J."/>
            <person name="Oakley B."/>
            <person name="Pocsi I."/>
            <person name="Scazzocchio C."/>
            <person name="Seiboth B."/>
            <person name="vanKuyk P.A."/>
            <person name="Wortman J."/>
            <person name="Dyer P.S."/>
            <person name="Grigoriev I.V."/>
        </authorList>
    </citation>
    <scope>NUCLEOTIDE SEQUENCE [LARGE SCALE GENOMIC DNA]</scope>
    <source>
        <strain evidence="10">ITEM 5010</strain>
    </source>
</reference>